<dbReference type="HOGENOM" id="CLU_973021_0_0_6"/>
<dbReference type="EMBL" id="CP001139">
    <property type="protein sequence ID" value="ACH66911.1"/>
    <property type="molecule type" value="Genomic_DNA"/>
</dbReference>
<dbReference type="Proteomes" id="UP000001857">
    <property type="component" value="Chromosome I"/>
</dbReference>
<organism evidence="1 2">
    <name type="scientific">Aliivibrio fischeri (strain MJ11)</name>
    <name type="common">Vibrio fischeri</name>
    <dbReference type="NCBI Taxonomy" id="388396"/>
    <lineage>
        <taxon>Bacteria</taxon>
        <taxon>Pseudomonadati</taxon>
        <taxon>Pseudomonadota</taxon>
        <taxon>Gammaproteobacteria</taxon>
        <taxon>Vibrionales</taxon>
        <taxon>Vibrionaceae</taxon>
        <taxon>Aliivibrio</taxon>
    </lineage>
</organism>
<evidence type="ECO:0000313" key="1">
    <source>
        <dbReference type="EMBL" id="ACH66911.1"/>
    </source>
</evidence>
<proteinExistence type="predicted"/>
<gene>
    <name evidence="1" type="ordered locus">VFMJ11_2140</name>
</gene>
<evidence type="ECO:0000313" key="2">
    <source>
        <dbReference type="Proteomes" id="UP000001857"/>
    </source>
</evidence>
<name>B5FA20_ALIFM</name>
<reference evidence="2" key="1">
    <citation type="submission" date="2008-08" db="EMBL/GenBank/DDBJ databases">
        <title>Complete sequence of Vibrio fischeri strain MJ11.</title>
        <authorList>
            <person name="Mandel M.J."/>
            <person name="Stabb E.V."/>
            <person name="Ruby E.G."/>
            <person name="Ferriera S."/>
            <person name="Johnson J."/>
            <person name="Kravitz S."/>
            <person name="Beeson K."/>
            <person name="Sutton G."/>
            <person name="Rogers Y.-H."/>
            <person name="Friedman R."/>
            <person name="Frazier M."/>
            <person name="Venter J.C."/>
        </authorList>
    </citation>
    <scope>NUCLEOTIDE SEQUENCE [LARGE SCALE GENOMIC DNA]</scope>
    <source>
        <strain evidence="2">MJ11</strain>
    </source>
</reference>
<accession>B5FA20</accession>
<reference evidence="1 2" key="2">
    <citation type="journal article" date="2009" name="Nature">
        <title>A single regulatory gene is sufficient to alter bacterial host range.</title>
        <authorList>
            <person name="Mandel M.J."/>
            <person name="Wollenberg M.S."/>
            <person name="Stabb E.V."/>
            <person name="Visick K.L."/>
            <person name="Ruby E.G."/>
        </authorList>
    </citation>
    <scope>NUCLEOTIDE SEQUENCE [LARGE SCALE GENOMIC DNA]</scope>
    <source>
        <strain evidence="1 2">MJ11</strain>
    </source>
</reference>
<dbReference type="KEGG" id="vfm:VFMJ11_2140"/>
<dbReference type="InterPro" id="IPR046723">
    <property type="entry name" value="DUF6615"/>
</dbReference>
<sequence>MTMVIREAFREISASVWDNIAHKKRQERKPAEEALTDRVMDRLFDIPHDKLKTVTFSKPEEGKNGADWEWVFLGKDGSNFTVRVQAKVINPFVMQYDELHYKQGKSKRYQSDLLIDRAKASNALPIYCLYTHADELDTKKMWRCSCDKSNKVYGCSLISAHTVQALRFDKKKKSFADLQSYLLPMHCAVSCNVDPILSYPEKISQYWQSVTAKQRHKLLASRHIKQSNNDTYEFLLPERELKAFSTSLLPEIQSRPAKHIQAILDGEEESVDFEEIGVRAVTLFFE</sequence>
<dbReference type="RefSeq" id="WP_012534064.1">
    <property type="nucleotide sequence ID" value="NC_011184.1"/>
</dbReference>
<protein>
    <submittedName>
        <fullName evidence="1">Uncharacterized protein</fullName>
    </submittedName>
</protein>
<dbReference type="Pfam" id="PF20320">
    <property type="entry name" value="DUF6615"/>
    <property type="match status" value="1"/>
</dbReference>
<dbReference type="AlphaFoldDB" id="B5FA20"/>